<organism evidence="2 3">
    <name type="scientific">Microbulbifer celer</name>
    <dbReference type="NCBI Taxonomy" id="435905"/>
    <lineage>
        <taxon>Bacteria</taxon>
        <taxon>Pseudomonadati</taxon>
        <taxon>Pseudomonadota</taxon>
        <taxon>Gammaproteobacteria</taxon>
        <taxon>Cellvibrionales</taxon>
        <taxon>Microbulbiferaceae</taxon>
        <taxon>Microbulbifer</taxon>
    </lineage>
</organism>
<evidence type="ECO:0000313" key="2">
    <source>
        <dbReference type="EMBL" id="MFD1216428.1"/>
    </source>
</evidence>
<dbReference type="Pfam" id="PF06114">
    <property type="entry name" value="Peptidase_M78"/>
    <property type="match status" value="1"/>
</dbReference>
<dbReference type="EMBL" id="JBHTLR010000007">
    <property type="protein sequence ID" value="MFD1216428.1"/>
    <property type="molecule type" value="Genomic_DNA"/>
</dbReference>
<dbReference type="Gene3D" id="1.10.260.40">
    <property type="entry name" value="lambda repressor-like DNA-binding domains"/>
    <property type="match status" value="1"/>
</dbReference>
<evidence type="ECO:0000259" key="1">
    <source>
        <dbReference type="Pfam" id="PF06114"/>
    </source>
</evidence>
<dbReference type="SUPFAM" id="SSF47413">
    <property type="entry name" value="lambda repressor-like DNA-binding domains"/>
    <property type="match status" value="1"/>
</dbReference>
<evidence type="ECO:0000313" key="3">
    <source>
        <dbReference type="Proteomes" id="UP001597264"/>
    </source>
</evidence>
<keyword evidence="3" id="KW-1185">Reference proteome</keyword>
<dbReference type="Gene3D" id="1.10.10.2910">
    <property type="match status" value="1"/>
</dbReference>
<sequence>MNNSIAFQPNWASPPGDTIKDILHEKNIEVSEFARTIEKSVRDTAKLLKGNFPIDEELALDLEKIVGGSMEFWINREKQYRNDLLHIANSENEQETWLSKFPTRDMASFGWIPKTRSKREKFKNLLDFFKVSSMQEWENKYKGLILDTAFRTTETFEPVVEATISWLRQGSIVSENSNCTPLCKRKLLSATDKIKTLSQEKNPATFLPPLKEILANCGVVLVIAPTPSGCRASGATFSTPNGKAVVMLSFRYLSDDHFWFTLFHEIGHLILHSDRELFIEEKHISEAAAETEANQFARNILIPEEYENEFSKLNSRKWREIIRFAKKLKISPGIVVGQLQHAGLLRHDYLNKLKNRYNWKSIPQH</sequence>
<dbReference type="InterPro" id="IPR010982">
    <property type="entry name" value="Lambda_DNA-bd_dom_sf"/>
</dbReference>
<comment type="caution">
    <text evidence="2">The sequence shown here is derived from an EMBL/GenBank/DDBJ whole genome shotgun (WGS) entry which is preliminary data.</text>
</comment>
<dbReference type="PANTHER" id="PTHR43236">
    <property type="entry name" value="ANTITOXIN HIGA1"/>
    <property type="match status" value="1"/>
</dbReference>
<dbReference type="PANTHER" id="PTHR43236:SF1">
    <property type="entry name" value="BLL7220 PROTEIN"/>
    <property type="match status" value="1"/>
</dbReference>
<dbReference type="InterPro" id="IPR010359">
    <property type="entry name" value="IrrE_HExxH"/>
</dbReference>
<gene>
    <name evidence="2" type="ORF">ACFQ2X_07455</name>
</gene>
<reference evidence="3" key="1">
    <citation type="journal article" date="2019" name="Int. J. Syst. Evol. Microbiol.">
        <title>The Global Catalogue of Microorganisms (GCM) 10K type strain sequencing project: providing services to taxonomists for standard genome sequencing and annotation.</title>
        <authorList>
            <consortium name="The Broad Institute Genomics Platform"/>
            <consortium name="The Broad Institute Genome Sequencing Center for Infectious Disease"/>
            <person name="Wu L."/>
            <person name="Ma J."/>
        </authorList>
    </citation>
    <scope>NUCLEOTIDE SEQUENCE [LARGE SCALE GENOMIC DNA]</scope>
    <source>
        <strain evidence="3">CCUG 54356</strain>
    </source>
</reference>
<accession>A0ABW3U6B8</accession>
<protein>
    <submittedName>
        <fullName evidence="2">ImmA/IrrE family metallo-endopeptidase</fullName>
    </submittedName>
</protein>
<dbReference type="Proteomes" id="UP001597264">
    <property type="component" value="Unassembled WGS sequence"/>
</dbReference>
<feature type="domain" description="IrrE N-terminal-like" evidence="1">
    <location>
        <begin position="236"/>
        <end position="335"/>
    </location>
</feature>
<proteinExistence type="predicted"/>
<dbReference type="InterPro" id="IPR052345">
    <property type="entry name" value="Rad_response_metalloprotease"/>
</dbReference>
<dbReference type="RefSeq" id="WP_230438524.1">
    <property type="nucleotide sequence ID" value="NZ_CP087715.1"/>
</dbReference>
<name>A0ABW3U6B8_9GAMM</name>